<feature type="transmembrane region" description="Helical" evidence="2">
    <location>
        <begin position="329"/>
        <end position="347"/>
    </location>
</feature>
<keyword evidence="2" id="KW-1133">Transmembrane helix</keyword>
<dbReference type="Proteomes" id="UP000294862">
    <property type="component" value="Unassembled WGS sequence"/>
</dbReference>
<dbReference type="InterPro" id="IPR002656">
    <property type="entry name" value="Acyl_transf_3_dom"/>
</dbReference>
<dbReference type="InterPro" id="IPR050879">
    <property type="entry name" value="Acyltransferase_3"/>
</dbReference>
<feature type="transmembrane region" description="Helical" evidence="2">
    <location>
        <begin position="106"/>
        <end position="125"/>
    </location>
</feature>
<feature type="transmembrane region" description="Helical" evidence="2">
    <location>
        <begin position="353"/>
        <end position="374"/>
    </location>
</feature>
<dbReference type="AlphaFoldDB" id="A0A4R2I7N6"/>
<keyword evidence="2" id="KW-0472">Membrane</keyword>
<feature type="region of interest" description="Disordered" evidence="1">
    <location>
        <begin position="1"/>
        <end position="25"/>
    </location>
</feature>
<feature type="transmembrane region" description="Helical" evidence="2">
    <location>
        <begin position="287"/>
        <end position="308"/>
    </location>
</feature>
<feature type="transmembrane region" description="Helical" evidence="2">
    <location>
        <begin position="260"/>
        <end position="281"/>
    </location>
</feature>
<evidence type="ECO:0000259" key="4">
    <source>
        <dbReference type="Pfam" id="PF19040"/>
    </source>
</evidence>
<feature type="domain" description="Acyltransferase 3" evidence="3">
    <location>
        <begin position="40"/>
        <end position="368"/>
    </location>
</feature>
<sequence>MNTIADRAPAHPPAGGAAEASRAAGPAADRVTPTRHVAHIDGLRALAVLAVIAYHLDERWLPGGFGGVDIFFAISGYVVSASVGAWNKGGIIAFLPWFYARRMQRIVPALLACLLLTALASKLLVPSAWLSHANETTGLYALFGFSNYYLANHRENYFSPAIDYNPYMHTWSLGVEEQFYLLFPLLFFAWTRGRRGRVVSVVLFAIAFCASVARGWQLGRTDPTASFYLITTRLFELAAGVLLFQLLDWRERRMAGSDRAPWLATAGAWLSAAVVCTGLVVSRPGNFPFPGALLPVLGTLGLLACLHGRSGGVLRTILGSGPAAYVGRLSYSLYLWHWPVFVLFRWTCGLDSIATRIAATALTFMLAMASFRWLEQPLRYSARLRAWPRVAVVALGLASIGSAYWLSMRIIGAPGSLSLSTVTRHADDWYPHAVLASPGAPQCHLQIEVARAGTGSVGIYTPAGCAQPATPPRNIFVLGDSHAAAYLTMLTEHALRSGTTLVMYNNEGCTFASLQPEREQGPCPERADAAIKDMIARGRPGDVVFLAALRLARLSSQYSRLDEAKARESMRGPSATARRAASEDALVAQLAPLARHGLRMIIDAPKPVFRAPAFRCADWFDAGNPVCAPGLEMSRNDLEQYRQPVLDSLQRIAGRVPSLRVWDPLPLLCPGASCSTIRDGKPLFFDGDHLSAHATRLLADDFERVLRDVAAMPAGS</sequence>
<protein>
    <submittedName>
        <fullName evidence="5">Peptidoglycan/LPS O-acetylase OafA/YrhL</fullName>
    </submittedName>
</protein>
<dbReference type="GO" id="GO:0016020">
    <property type="term" value="C:membrane"/>
    <property type="evidence" value="ECO:0007669"/>
    <property type="project" value="TreeGrafter"/>
</dbReference>
<dbReference type="GO" id="GO:0016747">
    <property type="term" value="F:acyltransferase activity, transferring groups other than amino-acyl groups"/>
    <property type="evidence" value="ECO:0007669"/>
    <property type="project" value="InterPro"/>
</dbReference>
<dbReference type="GO" id="GO:0009103">
    <property type="term" value="P:lipopolysaccharide biosynthetic process"/>
    <property type="evidence" value="ECO:0007669"/>
    <property type="project" value="TreeGrafter"/>
</dbReference>
<dbReference type="EMBL" id="SLWQ01000006">
    <property type="protein sequence ID" value="TCO39926.1"/>
    <property type="molecule type" value="Genomic_DNA"/>
</dbReference>
<gene>
    <name evidence="5" type="ORF">EV148_10680</name>
</gene>
<feature type="transmembrane region" description="Helical" evidence="2">
    <location>
        <begin position="70"/>
        <end position="99"/>
    </location>
</feature>
<dbReference type="PANTHER" id="PTHR23028">
    <property type="entry name" value="ACETYLTRANSFERASE"/>
    <property type="match status" value="1"/>
</dbReference>
<dbReference type="Pfam" id="PF01757">
    <property type="entry name" value="Acyl_transf_3"/>
    <property type="match status" value="1"/>
</dbReference>
<dbReference type="OrthoDB" id="9767863at2"/>
<feature type="transmembrane region" description="Helical" evidence="2">
    <location>
        <begin position="228"/>
        <end position="248"/>
    </location>
</feature>
<organism evidence="5 6">
    <name type="scientific">Dokdonella fugitiva</name>
    <dbReference type="NCBI Taxonomy" id="328517"/>
    <lineage>
        <taxon>Bacteria</taxon>
        <taxon>Pseudomonadati</taxon>
        <taxon>Pseudomonadota</taxon>
        <taxon>Gammaproteobacteria</taxon>
        <taxon>Lysobacterales</taxon>
        <taxon>Rhodanobacteraceae</taxon>
        <taxon>Dokdonella</taxon>
    </lineage>
</organism>
<evidence type="ECO:0000256" key="2">
    <source>
        <dbReference type="SAM" id="Phobius"/>
    </source>
</evidence>
<name>A0A4R2I7N6_9GAMM</name>
<evidence type="ECO:0000313" key="5">
    <source>
        <dbReference type="EMBL" id="TCO39926.1"/>
    </source>
</evidence>
<proteinExistence type="predicted"/>
<dbReference type="InterPro" id="IPR043968">
    <property type="entry name" value="SGNH"/>
</dbReference>
<feature type="transmembrane region" description="Helical" evidence="2">
    <location>
        <begin position="198"/>
        <end position="216"/>
    </location>
</feature>
<comment type="caution">
    <text evidence="5">The sequence shown here is derived from an EMBL/GenBank/DDBJ whole genome shotgun (WGS) entry which is preliminary data.</text>
</comment>
<feature type="domain" description="SGNH" evidence="4">
    <location>
        <begin position="465"/>
        <end position="703"/>
    </location>
</feature>
<reference evidence="5 6" key="1">
    <citation type="journal article" date="2015" name="Stand. Genomic Sci.">
        <title>Genomic Encyclopedia of Bacterial and Archaeal Type Strains, Phase III: the genomes of soil and plant-associated and newly described type strains.</title>
        <authorList>
            <person name="Whitman W.B."/>
            <person name="Woyke T."/>
            <person name="Klenk H.P."/>
            <person name="Zhou Y."/>
            <person name="Lilburn T.G."/>
            <person name="Beck B.J."/>
            <person name="De Vos P."/>
            <person name="Vandamme P."/>
            <person name="Eisen J.A."/>
            <person name="Garrity G."/>
            <person name="Hugenholtz P."/>
            <person name="Kyrpides N.C."/>
        </authorList>
    </citation>
    <scope>NUCLEOTIDE SEQUENCE [LARGE SCALE GENOMIC DNA]</scope>
    <source>
        <strain evidence="5 6">A3</strain>
    </source>
</reference>
<feature type="transmembrane region" description="Helical" evidence="2">
    <location>
        <begin position="171"/>
        <end position="191"/>
    </location>
</feature>
<feature type="compositionally biased region" description="Low complexity" evidence="1">
    <location>
        <begin position="13"/>
        <end position="25"/>
    </location>
</feature>
<evidence type="ECO:0000256" key="1">
    <source>
        <dbReference type="SAM" id="MobiDB-lite"/>
    </source>
</evidence>
<evidence type="ECO:0000259" key="3">
    <source>
        <dbReference type="Pfam" id="PF01757"/>
    </source>
</evidence>
<accession>A0A4R2I7N6</accession>
<keyword evidence="2" id="KW-0812">Transmembrane</keyword>
<dbReference type="RefSeq" id="WP_131998409.1">
    <property type="nucleotide sequence ID" value="NZ_JACGXM010000007.1"/>
</dbReference>
<feature type="transmembrane region" description="Helical" evidence="2">
    <location>
        <begin position="386"/>
        <end position="406"/>
    </location>
</feature>
<evidence type="ECO:0000313" key="6">
    <source>
        <dbReference type="Proteomes" id="UP000294862"/>
    </source>
</evidence>
<keyword evidence="6" id="KW-1185">Reference proteome</keyword>
<dbReference type="Pfam" id="PF19040">
    <property type="entry name" value="SGNH"/>
    <property type="match status" value="1"/>
</dbReference>
<dbReference type="PANTHER" id="PTHR23028:SF53">
    <property type="entry name" value="ACYL_TRANSF_3 DOMAIN-CONTAINING PROTEIN"/>
    <property type="match status" value="1"/>
</dbReference>